<dbReference type="EMBL" id="OD005087">
    <property type="protein sequence ID" value="CAD7410980.1"/>
    <property type="molecule type" value="Genomic_DNA"/>
</dbReference>
<accession>A0A7R9H7T7</accession>
<feature type="region of interest" description="Disordered" evidence="1">
    <location>
        <begin position="50"/>
        <end position="125"/>
    </location>
</feature>
<feature type="compositionally biased region" description="Polar residues" evidence="1">
    <location>
        <begin position="189"/>
        <end position="217"/>
    </location>
</feature>
<gene>
    <name evidence="2" type="ORF">TPSB3V08_LOCUS7636</name>
</gene>
<evidence type="ECO:0000313" key="2">
    <source>
        <dbReference type="EMBL" id="CAD7410980.1"/>
    </source>
</evidence>
<dbReference type="AlphaFoldDB" id="A0A7R9H7T7"/>
<feature type="region of interest" description="Disordered" evidence="1">
    <location>
        <begin position="152"/>
        <end position="251"/>
    </location>
</feature>
<feature type="compositionally biased region" description="Polar residues" evidence="1">
    <location>
        <begin position="158"/>
        <end position="178"/>
    </location>
</feature>
<evidence type="ECO:0000256" key="1">
    <source>
        <dbReference type="SAM" id="MobiDB-lite"/>
    </source>
</evidence>
<feature type="compositionally biased region" description="Polar residues" evidence="1">
    <location>
        <begin position="112"/>
        <end position="125"/>
    </location>
</feature>
<sequence>MHLVREGWVGGGQDLKGYPFLEDGAHSLHDIPIQIPKDEAGGEVKNLMSITEEQEEPPAGEKLTPRGSSLRGTGLPKLSNFPGLGKKNKAVVKNGGLERKESGSGDAKKAIVSQSNTKDASKSLTNRGSILSMTLGAEPSVAEVDGPALSTKKKGVVENSNGPQSLDSVTVNGSTSSVAMMEMERGSLRSESLTTASDLSGPSDTQSLFTSYSSDMLTSDDCRKLSDNPGSVNHNNGLDIETQPSVQVSTV</sequence>
<name>A0A7R9H7T7_TIMPO</name>
<proteinExistence type="predicted"/>
<feature type="compositionally biased region" description="Polar residues" evidence="1">
    <location>
        <begin position="228"/>
        <end position="251"/>
    </location>
</feature>
<organism evidence="2">
    <name type="scientific">Timema poppense</name>
    <name type="common">Walking stick</name>
    <dbReference type="NCBI Taxonomy" id="170557"/>
    <lineage>
        <taxon>Eukaryota</taxon>
        <taxon>Metazoa</taxon>
        <taxon>Ecdysozoa</taxon>
        <taxon>Arthropoda</taxon>
        <taxon>Hexapoda</taxon>
        <taxon>Insecta</taxon>
        <taxon>Pterygota</taxon>
        <taxon>Neoptera</taxon>
        <taxon>Polyneoptera</taxon>
        <taxon>Phasmatodea</taxon>
        <taxon>Timematodea</taxon>
        <taxon>Timematoidea</taxon>
        <taxon>Timematidae</taxon>
        <taxon>Timema</taxon>
    </lineage>
</organism>
<protein>
    <submittedName>
        <fullName evidence="2">Uncharacterized protein</fullName>
    </submittedName>
</protein>
<reference evidence="2" key="1">
    <citation type="submission" date="2020-11" db="EMBL/GenBank/DDBJ databases">
        <authorList>
            <person name="Tran Van P."/>
        </authorList>
    </citation>
    <scope>NUCLEOTIDE SEQUENCE</scope>
</reference>
<feature type="compositionally biased region" description="Basic and acidic residues" evidence="1">
    <location>
        <begin position="96"/>
        <end position="109"/>
    </location>
</feature>